<feature type="domain" description="WLM" evidence="2">
    <location>
        <begin position="8"/>
        <end position="260"/>
    </location>
</feature>
<dbReference type="GeneID" id="36326334"/>
<feature type="compositionally biased region" description="Low complexity" evidence="1">
    <location>
        <begin position="324"/>
        <end position="335"/>
    </location>
</feature>
<organism evidence="3 4">
    <name type="scientific">Postia placenta MAD-698-R-SB12</name>
    <dbReference type="NCBI Taxonomy" id="670580"/>
    <lineage>
        <taxon>Eukaryota</taxon>
        <taxon>Fungi</taxon>
        <taxon>Dikarya</taxon>
        <taxon>Basidiomycota</taxon>
        <taxon>Agaricomycotina</taxon>
        <taxon>Agaricomycetes</taxon>
        <taxon>Polyporales</taxon>
        <taxon>Adustoporiaceae</taxon>
        <taxon>Rhodonia</taxon>
    </lineage>
</organism>
<evidence type="ECO:0000313" key="4">
    <source>
        <dbReference type="Proteomes" id="UP000194127"/>
    </source>
</evidence>
<feature type="compositionally biased region" description="Basic and acidic residues" evidence="1">
    <location>
        <begin position="411"/>
        <end position="420"/>
    </location>
</feature>
<dbReference type="STRING" id="670580.A0A1X6MMU9"/>
<dbReference type="Proteomes" id="UP000194127">
    <property type="component" value="Unassembled WGS sequence"/>
</dbReference>
<feature type="compositionally biased region" description="Polar residues" evidence="1">
    <location>
        <begin position="352"/>
        <end position="365"/>
    </location>
</feature>
<dbReference type="PANTHER" id="PTHR46622:SF1">
    <property type="entry name" value="DNA-DEPENDENT METALLOPROTEASE WSS1"/>
    <property type="match status" value="1"/>
</dbReference>
<dbReference type="EMBL" id="KZ110607">
    <property type="protein sequence ID" value="OSX57767.1"/>
    <property type="molecule type" value="Genomic_DNA"/>
</dbReference>
<feature type="region of interest" description="Disordered" evidence="1">
    <location>
        <begin position="159"/>
        <end position="303"/>
    </location>
</feature>
<feature type="compositionally biased region" description="Acidic residues" evidence="1">
    <location>
        <begin position="276"/>
        <end position="291"/>
    </location>
</feature>
<dbReference type="RefSeq" id="XP_024334561.1">
    <property type="nucleotide sequence ID" value="XM_024481384.1"/>
</dbReference>
<evidence type="ECO:0000313" key="3">
    <source>
        <dbReference type="EMBL" id="OSX57767.1"/>
    </source>
</evidence>
<evidence type="ECO:0000256" key="1">
    <source>
        <dbReference type="SAM" id="MobiDB-lite"/>
    </source>
</evidence>
<reference evidence="3 4" key="1">
    <citation type="submission" date="2017-04" db="EMBL/GenBank/DDBJ databases">
        <title>Genome Sequence of the Model Brown-Rot Fungus Postia placenta SB12.</title>
        <authorList>
            <consortium name="DOE Joint Genome Institute"/>
            <person name="Gaskell J."/>
            <person name="Kersten P."/>
            <person name="Larrondo L.F."/>
            <person name="Canessa P."/>
            <person name="Martinez D."/>
            <person name="Hibbett D."/>
            <person name="Schmoll M."/>
            <person name="Kubicek C.P."/>
            <person name="Martinez A.T."/>
            <person name="Yadav J."/>
            <person name="Master E."/>
            <person name="Magnuson J.K."/>
            <person name="James T."/>
            <person name="Yaver D."/>
            <person name="Berka R."/>
            <person name="Labutti K."/>
            <person name="Lipzen A."/>
            <person name="Aerts A."/>
            <person name="Barry K."/>
            <person name="Henrissat B."/>
            <person name="Blanchette R."/>
            <person name="Grigoriev I."/>
            <person name="Cullen D."/>
        </authorList>
    </citation>
    <scope>NUCLEOTIDE SEQUENCE [LARGE SCALE GENOMIC DNA]</scope>
    <source>
        <strain evidence="3 4">MAD-698-R-SB12</strain>
    </source>
</reference>
<sequence>MVHVRLNEREPNPNPHVNFITPLPSADPAVQEDARQLLRALAAQVRPVMKAHGFAVNSLEEYEHNRVFAGRNWNNGEVVELVLRGLSGAFMPLSWLMSTFCHELAHIKHMNHGPAFQALWTGLRNEVRELQSKGYYGDGYWSSGSRLADSARVGGQSLDTNELPEYMCGGAQSRARPTSLRRRRARHQAGPSNHTGPQTAKRRKAGTRVTAQGSFKGSGKALNEDASDEEQKKGGTGFRKKAGSKRAREERALAAERRLQALQNQASTSAAQLTQDDSEDESSDTEVIPETDQDRRQAMLDSLGDANLESLKTFRTDFSSDFVLPETSPSSTLTSCKPDPAEEATCDVQILPTASATAASGSVDSTSRRMGKRKQDLSRSLEDWLQPSEADSPGTKKSAKRDAPYGALVQDEVKLRKSEPLEMAGSGQRLGGNPSGAAPRTTDNAYPSRSPRKTGQAPSAAPDGGWTCLVCTL</sequence>
<evidence type="ECO:0000259" key="2">
    <source>
        <dbReference type="PROSITE" id="PS51397"/>
    </source>
</evidence>
<accession>A0A1X6MMU9</accession>
<name>A0A1X6MMU9_9APHY</name>
<dbReference type="OrthoDB" id="447842at2759"/>
<dbReference type="InterPro" id="IPR013536">
    <property type="entry name" value="WLM_dom"/>
</dbReference>
<feature type="compositionally biased region" description="Basic and acidic residues" evidence="1">
    <location>
        <begin position="246"/>
        <end position="259"/>
    </location>
</feature>
<protein>
    <recommendedName>
        <fullName evidence="2">WLM domain-containing protein</fullName>
    </recommendedName>
</protein>
<feature type="region of interest" description="Disordered" evidence="1">
    <location>
        <begin position="318"/>
        <end position="464"/>
    </location>
</feature>
<gene>
    <name evidence="3" type="ORF">POSPLADRAFT_1061446</name>
</gene>
<feature type="compositionally biased region" description="Basic and acidic residues" evidence="1">
    <location>
        <begin position="373"/>
        <end position="382"/>
    </location>
</feature>
<keyword evidence="4" id="KW-1185">Reference proteome</keyword>
<dbReference type="PROSITE" id="PS51397">
    <property type="entry name" value="WLM"/>
    <property type="match status" value="1"/>
</dbReference>
<dbReference type="InterPro" id="IPR053000">
    <property type="entry name" value="WSS1-like_metalloprotease"/>
</dbReference>
<dbReference type="GO" id="GO:0005634">
    <property type="term" value="C:nucleus"/>
    <property type="evidence" value="ECO:0007669"/>
    <property type="project" value="TreeGrafter"/>
</dbReference>
<dbReference type="AlphaFoldDB" id="A0A1X6MMU9"/>
<dbReference type="GO" id="GO:0008237">
    <property type="term" value="F:metallopeptidase activity"/>
    <property type="evidence" value="ECO:0007669"/>
    <property type="project" value="TreeGrafter"/>
</dbReference>
<dbReference type="PANTHER" id="PTHR46622">
    <property type="entry name" value="DNA-DEPENDENT METALLOPROTEASE WSS1"/>
    <property type="match status" value="1"/>
</dbReference>
<proteinExistence type="predicted"/>
<dbReference type="Pfam" id="PF08325">
    <property type="entry name" value="WLM"/>
    <property type="match status" value="1"/>
</dbReference>
<dbReference type="GO" id="GO:0006281">
    <property type="term" value="P:DNA repair"/>
    <property type="evidence" value="ECO:0007669"/>
    <property type="project" value="TreeGrafter"/>
</dbReference>